<proteinExistence type="predicted"/>
<protein>
    <submittedName>
        <fullName evidence="1">Uncharacterized protein</fullName>
    </submittedName>
</protein>
<evidence type="ECO:0000313" key="1">
    <source>
        <dbReference type="EMBL" id="GAP00417.1"/>
    </source>
</evidence>
<reference evidence="1 2" key="1">
    <citation type="journal article" date="2015" name="BMC Genomics">
        <title>Comparative genomics of Fructobacillus spp. and Leuconostoc spp. reveals niche-specific evolution of Fructobacillus spp.</title>
        <authorList>
            <person name="Endo A."/>
            <person name="Tanizawa Y."/>
            <person name="Tanaka N."/>
            <person name="Maeno S."/>
            <person name="Kumar H."/>
            <person name="Shiwa Y."/>
            <person name="Okada S."/>
            <person name="Yoshikawa H."/>
            <person name="Dicks L."/>
            <person name="Nakagawa J."/>
            <person name="Arita M."/>
        </authorList>
    </citation>
    <scope>NUCLEOTIDE SEQUENCE [LARGE SCALE GENOMIC DNA]</scope>
    <source>
        <strain evidence="1 2">JCM 12225</strain>
    </source>
</reference>
<dbReference type="RefSeq" id="WP_061993707.1">
    <property type="nucleotide sequence ID" value="NZ_DF968005.1"/>
</dbReference>
<organism evidence="1 2">
    <name type="scientific">Fructobacillus ficulneus</name>
    <dbReference type="NCBI Taxonomy" id="157463"/>
    <lineage>
        <taxon>Bacteria</taxon>
        <taxon>Bacillati</taxon>
        <taxon>Bacillota</taxon>
        <taxon>Bacilli</taxon>
        <taxon>Lactobacillales</taxon>
        <taxon>Lactobacillaceae</taxon>
        <taxon>Fructobacillus</taxon>
    </lineage>
</organism>
<dbReference type="Pfam" id="PF09911">
    <property type="entry name" value="DUF2140"/>
    <property type="match status" value="1"/>
</dbReference>
<keyword evidence="2" id="KW-1185">Reference proteome</keyword>
<dbReference type="InterPro" id="IPR018672">
    <property type="entry name" value="DUF2140"/>
</dbReference>
<dbReference type="Proteomes" id="UP000253891">
    <property type="component" value="Unassembled WGS sequence"/>
</dbReference>
<dbReference type="STRING" id="157463.GCA_001047075_01301"/>
<dbReference type="EMBL" id="DF968005">
    <property type="protein sequence ID" value="GAP00417.1"/>
    <property type="molecule type" value="Genomic_DNA"/>
</dbReference>
<accession>A0A0K8MIM4</accession>
<name>A0A0K8MIM4_9LACO</name>
<sequence>MKKRTIVLLTTLGVIGLGAGSVGGFVAYQEYHPAKTTFHASQTGGQTVKTLSMTKDEFTAFLQRHLGSAGYDVTVGDQDITVSGATTVLGAKVNAKLTMTPTVTKDGNIFLNVEKATIGSAAVPTKVALGYLAKSDNIPAGLVVQPDKNRIALDIPELTAQDTLAYKADAINIEQGIFKFSEVNTSAK</sequence>
<evidence type="ECO:0000313" key="2">
    <source>
        <dbReference type="Proteomes" id="UP000253891"/>
    </source>
</evidence>
<gene>
    <name evidence="1" type="ORF">FFIC_284340</name>
</gene>
<dbReference type="AlphaFoldDB" id="A0A0K8MIM4"/>
<dbReference type="OrthoDB" id="2241695at2"/>